<evidence type="ECO:0000313" key="3">
    <source>
        <dbReference type="Proteomes" id="UP000007875"/>
    </source>
</evidence>
<dbReference type="Ensembl" id="ENSCSAVT00000013541.1">
    <property type="protein sequence ID" value="ENSCSAVP00000013389.1"/>
    <property type="gene ID" value="ENSCSAVG00000007850.1"/>
</dbReference>
<dbReference type="PANTHER" id="PTHR17611:SF3">
    <property type="entry name" value="DNA SEGMENT, CHR 5, ERATO DOI 579, EXPRESSED"/>
    <property type="match status" value="1"/>
</dbReference>
<feature type="region of interest" description="Disordered" evidence="1">
    <location>
        <begin position="202"/>
        <end position="284"/>
    </location>
</feature>
<dbReference type="PANTHER" id="PTHR17611">
    <property type="entry name" value="DNA SEGMENT, CHR 5, ERATO DOI 579, EXPRESSED"/>
    <property type="match status" value="1"/>
</dbReference>
<keyword evidence="3" id="KW-1185">Reference proteome</keyword>
<feature type="compositionally biased region" description="Basic residues" evidence="1">
    <location>
        <begin position="275"/>
        <end position="284"/>
    </location>
</feature>
<dbReference type="InterPro" id="IPR027871">
    <property type="entry name" value="DUF4603"/>
</dbReference>
<reference evidence="2" key="3">
    <citation type="submission" date="2025-09" db="UniProtKB">
        <authorList>
            <consortium name="Ensembl"/>
        </authorList>
    </citation>
    <scope>IDENTIFICATION</scope>
</reference>
<accession>H2Z727</accession>
<evidence type="ECO:0000256" key="1">
    <source>
        <dbReference type="SAM" id="MobiDB-lite"/>
    </source>
</evidence>
<feature type="compositionally biased region" description="Low complexity" evidence="1">
    <location>
        <begin position="125"/>
        <end position="134"/>
    </location>
</feature>
<dbReference type="AlphaFoldDB" id="H2Z727"/>
<name>H2Z727_CIOSA</name>
<dbReference type="GeneTree" id="ENSGT00390000018549"/>
<protein>
    <submittedName>
        <fullName evidence="2">Uncharacterized protein</fullName>
    </submittedName>
</protein>
<reference evidence="3" key="1">
    <citation type="submission" date="2003-08" db="EMBL/GenBank/DDBJ databases">
        <authorList>
            <person name="Birren B."/>
            <person name="Nusbaum C."/>
            <person name="Abebe A."/>
            <person name="Abouelleil A."/>
            <person name="Adekoya E."/>
            <person name="Ait-zahra M."/>
            <person name="Allen N."/>
            <person name="Allen T."/>
            <person name="An P."/>
            <person name="Anderson M."/>
            <person name="Anderson S."/>
            <person name="Arachchi H."/>
            <person name="Armbruster J."/>
            <person name="Bachantsang P."/>
            <person name="Baldwin J."/>
            <person name="Barry A."/>
            <person name="Bayul T."/>
            <person name="Blitshsteyn B."/>
            <person name="Bloom T."/>
            <person name="Blye J."/>
            <person name="Boguslavskiy L."/>
            <person name="Borowsky M."/>
            <person name="Boukhgalter B."/>
            <person name="Brunache A."/>
            <person name="Butler J."/>
            <person name="Calixte N."/>
            <person name="Calvo S."/>
            <person name="Camarata J."/>
            <person name="Campo K."/>
            <person name="Chang J."/>
            <person name="Cheshatsang Y."/>
            <person name="Citroen M."/>
            <person name="Collymore A."/>
            <person name="Considine T."/>
            <person name="Cook A."/>
            <person name="Cooke P."/>
            <person name="Corum B."/>
            <person name="Cuomo C."/>
            <person name="David R."/>
            <person name="Dawoe T."/>
            <person name="Degray S."/>
            <person name="Dodge S."/>
            <person name="Dooley K."/>
            <person name="Dorje P."/>
            <person name="Dorjee K."/>
            <person name="Dorris L."/>
            <person name="Duffey N."/>
            <person name="Dupes A."/>
            <person name="Elkins T."/>
            <person name="Engels R."/>
            <person name="Erickson J."/>
            <person name="Farina A."/>
            <person name="Faro S."/>
            <person name="Ferreira P."/>
            <person name="Fischer H."/>
            <person name="Fitzgerald M."/>
            <person name="Foley K."/>
            <person name="Gage D."/>
            <person name="Galagan J."/>
            <person name="Gearin G."/>
            <person name="Gnerre S."/>
            <person name="Gnirke A."/>
            <person name="Goyette A."/>
            <person name="Graham J."/>
            <person name="Grandbois E."/>
            <person name="Gyaltsen K."/>
            <person name="Hafez N."/>
            <person name="Hagopian D."/>
            <person name="Hagos B."/>
            <person name="Hall J."/>
            <person name="Hatcher B."/>
            <person name="Heller A."/>
            <person name="Higgins H."/>
            <person name="Honan T."/>
            <person name="Horn A."/>
            <person name="Houde N."/>
            <person name="Hughes L."/>
            <person name="Hulme W."/>
            <person name="Husby E."/>
            <person name="Iliev I."/>
            <person name="Jaffe D."/>
            <person name="Jones C."/>
            <person name="Kamal M."/>
            <person name="Kamat A."/>
            <person name="Kamvysselis M."/>
            <person name="Karlsson E."/>
            <person name="Kells C."/>
            <person name="Kieu A."/>
            <person name="Kisner P."/>
            <person name="Kodira C."/>
            <person name="Kulbokas E."/>
            <person name="Labutti K."/>
            <person name="Lama D."/>
            <person name="Landers T."/>
            <person name="Leger J."/>
            <person name="Levine S."/>
            <person name="Lewis D."/>
            <person name="Lewis T."/>
            <person name="Lindblad-toh K."/>
            <person name="Liu X."/>
            <person name="Lokyitsang T."/>
            <person name="Lokyitsang Y."/>
            <person name="Lucien O."/>
            <person name="Lui A."/>
            <person name="Ma L.J."/>
            <person name="Mabbitt R."/>
            <person name="Macdonald J."/>
            <person name="Maclean C."/>
            <person name="Major J."/>
            <person name="Manning J."/>
            <person name="Marabella R."/>
            <person name="Maru K."/>
            <person name="Matthews C."/>
            <person name="Mauceli E."/>
            <person name="Mccarthy M."/>
            <person name="Mcdonough S."/>
            <person name="Mcghee T."/>
            <person name="Meldrim J."/>
            <person name="Meneus L."/>
            <person name="Mesirov J."/>
            <person name="Mihalev A."/>
            <person name="Mihova T."/>
            <person name="Mikkelsen T."/>
            <person name="Mlenga V."/>
            <person name="Moru K."/>
            <person name="Mozes J."/>
            <person name="Mulrain L."/>
            <person name="Munson G."/>
            <person name="Naylor J."/>
            <person name="Newes C."/>
            <person name="Nguyen C."/>
            <person name="Nguyen N."/>
            <person name="Nguyen T."/>
            <person name="Nicol R."/>
            <person name="Nielsen C."/>
            <person name="Nizzari M."/>
            <person name="Norbu C."/>
            <person name="Norbu N."/>
            <person name="O'donnell P."/>
            <person name="Okoawo O."/>
            <person name="O'leary S."/>
            <person name="Omotosho B."/>
            <person name="O'neill K."/>
            <person name="Osman S."/>
            <person name="Parker S."/>
            <person name="Perrin D."/>
            <person name="Phunkhang P."/>
            <person name="Piqani B."/>
            <person name="Purcell S."/>
            <person name="Rachupka T."/>
            <person name="Ramasamy U."/>
            <person name="Rameau R."/>
            <person name="Ray V."/>
            <person name="Raymond C."/>
            <person name="Retta R."/>
            <person name="Richardson S."/>
            <person name="Rise C."/>
            <person name="Rodriguez J."/>
            <person name="Rogers J."/>
            <person name="Rogov P."/>
            <person name="Rutman M."/>
            <person name="Schupbach R."/>
            <person name="Seaman C."/>
            <person name="Settipalli S."/>
            <person name="Sharpe T."/>
            <person name="Sheridan J."/>
            <person name="Sherpa N."/>
            <person name="Shi J."/>
            <person name="Smirnov S."/>
            <person name="Smith C."/>
            <person name="Sougnez C."/>
            <person name="Spencer B."/>
            <person name="Stalker J."/>
            <person name="Stange-thomann N."/>
            <person name="Stavropoulos S."/>
            <person name="Stetson K."/>
            <person name="Stone C."/>
            <person name="Stone S."/>
            <person name="Stubbs M."/>
            <person name="Talamas J."/>
            <person name="Tchuinga P."/>
            <person name="Tenzing P."/>
            <person name="Tesfaye S."/>
            <person name="Theodore J."/>
            <person name="Thoulutsang Y."/>
            <person name="Topham K."/>
            <person name="Towey S."/>
            <person name="Tsamla T."/>
            <person name="Tsomo N."/>
            <person name="Vallee D."/>
            <person name="Vassiliev H."/>
            <person name="Venkataraman V."/>
            <person name="Vinson J."/>
            <person name="Vo A."/>
            <person name="Wade C."/>
            <person name="Wang S."/>
            <person name="Wangchuk T."/>
            <person name="Wangdi T."/>
            <person name="Whittaker C."/>
            <person name="Wilkinson J."/>
            <person name="Wu Y."/>
            <person name="Wyman D."/>
            <person name="Yadav S."/>
            <person name="Yang S."/>
            <person name="Yang X."/>
            <person name="Yeager S."/>
            <person name="Yee E."/>
            <person name="Young G."/>
            <person name="Zainoun J."/>
            <person name="Zembeck L."/>
            <person name="Zimmer A."/>
            <person name="Zody M."/>
            <person name="Lander E."/>
        </authorList>
    </citation>
    <scope>NUCLEOTIDE SEQUENCE [LARGE SCALE GENOMIC DNA]</scope>
</reference>
<dbReference type="InParanoid" id="H2Z727"/>
<reference evidence="2" key="2">
    <citation type="submission" date="2025-08" db="UniProtKB">
        <authorList>
            <consortium name="Ensembl"/>
        </authorList>
    </citation>
    <scope>IDENTIFICATION</scope>
</reference>
<dbReference type="Proteomes" id="UP000007875">
    <property type="component" value="Unassembled WGS sequence"/>
</dbReference>
<dbReference type="HOGENOM" id="CLU_062749_0_0_1"/>
<dbReference type="Pfam" id="PF15376">
    <property type="entry name" value="DUF4603"/>
    <property type="match status" value="1"/>
</dbReference>
<organism evidence="2 3">
    <name type="scientific">Ciona savignyi</name>
    <name type="common">Pacific transparent sea squirt</name>
    <dbReference type="NCBI Taxonomy" id="51511"/>
    <lineage>
        <taxon>Eukaryota</taxon>
        <taxon>Metazoa</taxon>
        <taxon>Chordata</taxon>
        <taxon>Tunicata</taxon>
        <taxon>Ascidiacea</taxon>
        <taxon>Phlebobranchia</taxon>
        <taxon>Cionidae</taxon>
        <taxon>Ciona</taxon>
    </lineage>
</organism>
<proteinExistence type="predicted"/>
<feature type="region of interest" description="Disordered" evidence="1">
    <location>
        <begin position="125"/>
        <end position="153"/>
    </location>
</feature>
<evidence type="ECO:0000313" key="2">
    <source>
        <dbReference type="Ensembl" id="ENSCSAVP00000013389.1"/>
    </source>
</evidence>
<sequence>MSELQTIQSWLSSELELYGIDAVIYTRHVINLLVNSRYMTDLHLAQKEENIFASLPGSKKRKPKHKYNKRSNSFTFSDDVLLKKEMAANCLRSAVEDKAILEGDIEALIENLYNRLEAVNLFSDGNKSSSSDESQTGGASASIKQKKRRDNKEDYDDAFPSLVEEMQHKILSAVWGRKSDKSTVEPKSGNKFEIRPKVIQKTRRRKKKHLSAGDNVEKSVVKQRRSNPRCIEQVDGKVHPRSKRSIKRWSSSAPSCLDYDKENKVGGSKTGNTKNQKRKIGINQ</sequence>